<proteinExistence type="predicted"/>
<dbReference type="InterPro" id="IPR046702">
    <property type="entry name" value="DUF6572"/>
</dbReference>
<gene>
    <name evidence="1" type="ORF">PEP31012_03579</name>
</gene>
<protein>
    <submittedName>
        <fullName evidence="1">Uncharacterized protein</fullName>
    </submittedName>
</protein>
<reference evidence="1 2" key="1">
    <citation type="submission" date="2019-08" db="EMBL/GenBank/DDBJ databases">
        <authorList>
            <person name="Peeters C."/>
        </authorList>
    </citation>
    <scope>NUCLEOTIDE SEQUENCE [LARGE SCALE GENOMIC DNA]</scope>
    <source>
        <strain evidence="1 2">LMG 31012</strain>
    </source>
</reference>
<evidence type="ECO:0000313" key="2">
    <source>
        <dbReference type="Proteomes" id="UP000400981"/>
    </source>
</evidence>
<name>A0A5E4WXG8_9BURK</name>
<dbReference type="Proteomes" id="UP000400981">
    <property type="component" value="Unassembled WGS sequence"/>
</dbReference>
<dbReference type="AlphaFoldDB" id="A0A5E4WXG8"/>
<evidence type="ECO:0000313" key="1">
    <source>
        <dbReference type="EMBL" id="VVE29231.1"/>
    </source>
</evidence>
<keyword evidence="2" id="KW-1185">Reference proteome</keyword>
<dbReference type="EMBL" id="CABPSH010000010">
    <property type="protein sequence ID" value="VVE29231.1"/>
    <property type="molecule type" value="Genomic_DNA"/>
</dbReference>
<accession>A0A5E4WXG8</accession>
<organism evidence="1 2">
    <name type="scientific">Pandoraea eparura</name>
    <dbReference type="NCBI Taxonomy" id="2508291"/>
    <lineage>
        <taxon>Bacteria</taxon>
        <taxon>Pseudomonadati</taxon>
        <taxon>Pseudomonadota</taxon>
        <taxon>Betaproteobacteria</taxon>
        <taxon>Burkholderiales</taxon>
        <taxon>Burkholderiaceae</taxon>
        <taxon>Pandoraea</taxon>
    </lineage>
</organism>
<dbReference type="RefSeq" id="WP_174978289.1">
    <property type="nucleotide sequence ID" value="NZ_CABPSH010000010.1"/>
</dbReference>
<sequence>MAVADSTTIDAIGLCKDTGSVILTILDALPWDQAHLKLLEEKLNAYLGFIESGEIYSVYPGAKGRRIRISLMSRFRPNTDAESFIAHARAVVETYGAELVQISSGAGYADDAA</sequence>
<dbReference type="Pfam" id="PF20212">
    <property type="entry name" value="DUF6572"/>
    <property type="match status" value="1"/>
</dbReference>